<name>A0A8X7C377_9ARAC</name>
<dbReference type="InterPro" id="IPR000210">
    <property type="entry name" value="BTB/POZ_dom"/>
</dbReference>
<dbReference type="PANTHER" id="PTHR24412">
    <property type="entry name" value="KELCH PROTEIN"/>
    <property type="match status" value="1"/>
</dbReference>
<dbReference type="InterPro" id="IPR011333">
    <property type="entry name" value="SKP1/BTB/POZ_sf"/>
</dbReference>
<evidence type="ECO:0000313" key="5">
    <source>
        <dbReference type="EMBL" id="GFY52428.1"/>
    </source>
</evidence>
<evidence type="ECO:0000256" key="2">
    <source>
        <dbReference type="ARBA" id="ARBA00022737"/>
    </source>
</evidence>
<dbReference type="Pfam" id="PF01344">
    <property type="entry name" value="Kelch_1"/>
    <property type="match status" value="1"/>
</dbReference>
<dbReference type="InterPro" id="IPR011705">
    <property type="entry name" value="BACK"/>
</dbReference>
<organism evidence="5 6">
    <name type="scientific">Trichonephila inaurata madagascariensis</name>
    <dbReference type="NCBI Taxonomy" id="2747483"/>
    <lineage>
        <taxon>Eukaryota</taxon>
        <taxon>Metazoa</taxon>
        <taxon>Ecdysozoa</taxon>
        <taxon>Arthropoda</taxon>
        <taxon>Chelicerata</taxon>
        <taxon>Arachnida</taxon>
        <taxon>Araneae</taxon>
        <taxon>Araneomorphae</taxon>
        <taxon>Entelegynae</taxon>
        <taxon>Araneoidea</taxon>
        <taxon>Nephilidae</taxon>
        <taxon>Trichonephila</taxon>
        <taxon>Trichonephila inaurata</taxon>
    </lineage>
</organism>
<proteinExistence type="predicted"/>
<dbReference type="SUPFAM" id="SSF54695">
    <property type="entry name" value="POZ domain"/>
    <property type="match status" value="1"/>
</dbReference>
<keyword evidence="6" id="KW-1185">Reference proteome</keyword>
<evidence type="ECO:0000313" key="6">
    <source>
        <dbReference type="Proteomes" id="UP000886998"/>
    </source>
</evidence>
<keyword evidence="2" id="KW-0677">Repeat</keyword>
<accession>A0A8X7C377</accession>
<dbReference type="PROSITE" id="PS50097">
    <property type="entry name" value="BTB"/>
    <property type="match status" value="1"/>
</dbReference>
<protein>
    <submittedName>
        <fullName evidence="5">Kelch-like protein 12</fullName>
    </submittedName>
</protein>
<dbReference type="Pfam" id="PF07707">
    <property type="entry name" value="BACK"/>
    <property type="match status" value="1"/>
</dbReference>
<dbReference type="PANTHER" id="PTHR24412:SF489">
    <property type="entry name" value="RING FINGER DOMAIN AND KELCH REPEAT-CONTAINING PROTEIN DDB_G0271372"/>
    <property type="match status" value="1"/>
</dbReference>
<reference evidence="5" key="1">
    <citation type="submission" date="2020-08" db="EMBL/GenBank/DDBJ databases">
        <title>Multicomponent nature underlies the extraordinary mechanical properties of spider dragline silk.</title>
        <authorList>
            <person name="Kono N."/>
            <person name="Nakamura H."/>
            <person name="Mori M."/>
            <person name="Yoshida Y."/>
            <person name="Ohtoshi R."/>
            <person name="Malay A.D."/>
            <person name="Moran D.A.P."/>
            <person name="Tomita M."/>
            <person name="Numata K."/>
            <person name="Arakawa K."/>
        </authorList>
    </citation>
    <scope>NUCLEOTIDE SEQUENCE</scope>
</reference>
<dbReference type="AlphaFoldDB" id="A0A8X7C377"/>
<comment type="caution">
    <text evidence="5">The sequence shown here is derived from an EMBL/GenBank/DDBJ whole genome shotgun (WGS) entry which is preliminary data.</text>
</comment>
<dbReference type="EMBL" id="BMAV01008691">
    <property type="protein sequence ID" value="GFY52428.1"/>
    <property type="molecule type" value="Genomic_DNA"/>
</dbReference>
<dbReference type="InterPro" id="IPR015915">
    <property type="entry name" value="Kelch-typ_b-propeller"/>
</dbReference>
<dbReference type="SUPFAM" id="SSF117281">
    <property type="entry name" value="Kelch motif"/>
    <property type="match status" value="1"/>
</dbReference>
<dbReference type="InterPro" id="IPR006652">
    <property type="entry name" value="Kelch_1"/>
</dbReference>
<dbReference type="SMART" id="SM00225">
    <property type="entry name" value="BTB"/>
    <property type="match status" value="1"/>
</dbReference>
<gene>
    <name evidence="5" type="primary">klhl12</name>
    <name evidence="5" type="ORF">TNIN_205241</name>
</gene>
<evidence type="ECO:0000256" key="1">
    <source>
        <dbReference type="ARBA" id="ARBA00022441"/>
    </source>
</evidence>
<dbReference type="Pfam" id="PF00651">
    <property type="entry name" value="BTB"/>
    <property type="match status" value="1"/>
</dbReference>
<dbReference type="Gene3D" id="3.30.710.10">
    <property type="entry name" value="Potassium Channel Kv1.1, Chain A"/>
    <property type="match status" value="1"/>
</dbReference>
<evidence type="ECO:0000259" key="4">
    <source>
        <dbReference type="PROSITE" id="PS50097"/>
    </source>
</evidence>
<keyword evidence="1" id="KW-0880">Kelch repeat</keyword>
<sequence length="564" mass="65931">MKSEKLNENESLQHNLLPHLYDGYVQTDDGKLLPVHRILMSLISPFFHTAFVTEGLKHGSNICKVSGVKSEILQLIINFTMDEKIVITDENIQDLIFASDYLEIKKLLGKCCNYIRFNSSLKNCISLYQSSLSLDHLELSRHCYRFIEIHFEKLVNQNSFLNVTFDILESILESDDLNVSRESIIWEAIYSWIKANEETRIERLHQLLSHLRLSQHEISNIVKKLGNGTIKNHLLSKKKLNTSNKSKRPNPSRKCYIIVNYIANKCTGSITYDEKIDFIRNLFDIPIRPTSVASDSNGNIYLIQGVRCWSYCLEQNTLESLPDLEIFREDYGMVVMDGFLYIIGGVIRRPSYMLLRTVERFNPITRRWSWIQSLQFPSKGPATSLKGEIYVLSQRIHSQIKNGIIYVERYNPSYNSWALMPHIPNLEIPFSIMTHNDRIVVLGQHNNELVLLTFDPKRKVWYTWRKTLRNVFLNPKTFIINSSFVIYEASDEVENPKTFVWDKIQKKWIVTTDPFLKNLRHYNIFCIDSLRAVRILCDRSLYEWEKLSLYTIVKGSKDINICYA</sequence>
<feature type="domain" description="BTB" evidence="4">
    <location>
        <begin position="21"/>
        <end position="89"/>
    </location>
</feature>
<dbReference type="Gene3D" id="1.25.40.420">
    <property type="match status" value="1"/>
</dbReference>
<dbReference type="Gene3D" id="2.120.10.80">
    <property type="entry name" value="Kelch-type beta propeller"/>
    <property type="match status" value="1"/>
</dbReference>
<dbReference type="Proteomes" id="UP000886998">
    <property type="component" value="Unassembled WGS sequence"/>
</dbReference>
<dbReference type="OrthoDB" id="6482909at2759"/>
<keyword evidence="3" id="KW-0009">Actin-binding</keyword>
<dbReference type="SMART" id="SM00875">
    <property type="entry name" value="BACK"/>
    <property type="match status" value="1"/>
</dbReference>
<evidence type="ECO:0000256" key="3">
    <source>
        <dbReference type="ARBA" id="ARBA00023203"/>
    </source>
</evidence>